<comment type="caution">
    <text evidence="1">The sequence shown here is derived from an EMBL/GenBank/DDBJ whole genome shotgun (WGS) entry which is preliminary data.</text>
</comment>
<gene>
    <name evidence="1" type="primary">SLC1A3_1</name>
    <name evidence="1" type="ORF">K3G42_003317</name>
</gene>
<accession>A0ACB8F0V4</accession>
<evidence type="ECO:0000313" key="2">
    <source>
        <dbReference type="Proteomes" id="UP000827872"/>
    </source>
</evidence>
<protein>
    <submittedName>
        <fullName evidence="1">Excitatory amino acid transporter 1</fullName>
    </submittedName>
</protein>
<reference evidence="1" key="1">
    <citation type="submission" date="2021-08" db="EMBL/GenBank/DDBJ databases">
        <title>The first chromosome-level gecko genome reveals the dynamic sex chromosomes of Neotropical dwarf geckos (Sphaerodactylidae: Sphaerodactylus).</title>
        <authorList>
            <person name="Pinto B.J."/>
            <person name="Keating S.E."/>
            <person name="Gamble T."/>
        </authorList>
    </citation>
    <scope>NUCLEOTIDE SEQUENCE</scope>
    <source>
        <strain evidence="1">TG3544</strain>
    </source>
</reference>
<organism evidence="1 2">
    <name type="scientific">Sphaerodactylus townsendi</name>
    <dbReference type="NCBI Taxonomy" id="933632"/>
    <lineage>
        <taxon>Eukaryota</taxon>
        <taxon>Metazoa</taxon>
        <taxon>Chordata</taxon>
        <taxon>Craniata</taxon>
        <taxon>Vertebrata</taxon>
        <taxon>Euteleostomi</taxon>
        <taxon>Lepidosauria</taxon>
        <taxon>Squamata</taxon>
        <taxon>Bifurcata</taxon>
        <taxon>Gekkota</taxon>
        <taxon>Sphaerodactylidae</taxon>
        <taxon>Sphaerodactylus</taxon>
    </lineage>
</organism>
<dbReference type="EMBL" id="CM037618">
    <property type="protein sequence ID" value="KAH7998968.1"/>
    <property type="molecule type" value="Genomic_DNA"/>
</dbReference>
<sequence>MQPRPGCRCPALVALGGHNPSPSVLHSITATAASIGAAGIPQAGLVTMLIVLTSVGLPTEDITLLMAVDWFLDRLRTTINVLGDSLGAGVVEHLSRHELESHDAENSNSILEENEKPYHLIYQENEIHKHRNSETAM</sequence>
<proteinExistence type="predicted"/>
<dbReference type="Proteomes" id="UP000827872">
    <property type="component" value="Linkage Group LG05"/>
</dbReference>
<evidence type="ECO:0000313" key="1">
    <source>
        <dbReference type="EMBL" id="KAH7998968.1"/>
    </source>
</evidence>
<keyword evidence="2" id="KW-1185">Reference proteome</keyword>
<name>A0ACB8F0V4_9SAUR</name>